<name>A0A564YU57_HYMDI</name>
<reference evidence="1 2" key="1">
    <citation type="submission" date="2019-07" db="EMBL/GenBank/DDBJ databases">
        <authorList>
            <person name="Jastrzebski P J."/>
            <person name="Paukszto L."/>
            <person name="Jastrzebski P J."/>
        </authorList>
    </citation>
    <scope>NUCLEOTIDE SEQUENCE [LARGE SCALE GENOMIC DNA]</scope>
    <source>
        <strain evidence="1 2">WMS-il1</strain>
    </source>
</reference>
<feature type="non-terminal residue" evidence="1">
    <location>
        <position position="195"/>
    </location>
</feature>
<dbReference type="AlphaFoldDB" id="A0A564YU57"/>
<feature type="non-terminal residue" evidence="1">
    <location>
        <position position="1"/>
    </location>
</feature>
<protein>
    <submittedName>
        <fullName evidence="1">Uncharacterized protein</fullName>
    </submittedName>
</protein>
<sequence>YNFKPVEGNFLDATFIFAPRNEKEEEDKTVGEYNFSDVVLIVMAAFGSVLYQRLLPTTQISQGEFYLAECLEWEGAGLCGLNDENASSVGYIESLRNLSTGVMANGGVSVFYSASLHLLFHSYMSGHTFVTALDISPREDSSGVGIKVNHSFLLTVPKSQSNDLPAAVKDPLNGTSWSGPLRNFADVPGQVGMIS</sequence>
<dbReference type="Proteomes" id="UP000321570">
    <property type="component" value="Unassembled WGS sequence"/>
</dbReference>
<accession>A0A564YU57</accession>
<gene>
    <name evidence="1" type="ORF">WMSIL1_LOCUS9686</name>
</gene>
<keyword evidence="2" id="KW-1185">Reference proteome</keyword>
<organism evidence="1 2">
    <name type="scientific">Hymenolepis diminuta</name>
    <name type="common">Rat tapeworm</name>
    <dbReference type="NCBI Taxonomy" id="6216"/>
    <lineage>
        <taxon>Eukaryota</taxon>
        <taxon>Metazoa</taxon>
        <taxon>Spiralia</taxon>
        <taxon>Lophotrochozoa</taxon>
        <taxon>Platyhelminthes</taxon>
        <taxon>Cestoda</taxon>
        <taxon>Eucestoda</taxon>
        <taxon>Cyclophyllidea</taxon>
        <taxon>Hymenolepididae</taxon>
        <taxon>Hymenolepis</taxon>
    </lineage>
</organism>
<evidence type="ECO:0000313" key="1">
    <source>
        <dbReference type="EMBL" id="VUZ50792.1"/>
    </source>
</evidence>
<dbReference type="EMBL" id="CABIJS010000399">
    <property type="protein sequence ID" value="VUZ50792.1"/>
    <property type="molecule type" value="Genomic_DNA"/>
</dbReference>
<proteinExistence type="predicted"/>
<evidence type="ECO:0000313" key="2">
    <source>
        <dbReference type="Proteomes" id="UP000321570"/>
    </source>
</evidence>